<reference evidence="3" key="2">
    <citation type="submission" date="2025-08" db="UniProtKB">
        <authorList>
            <consortium name="RefSeq"/>
        </authorList>
    </citation>
    <scope>IDENTIFICATION</scope>
    <source>
        <strain evidence="3">S238N-H82</strain>
        <tissue evidence="3">Testes</tissue>
    </source>
</reference>
<dbReference type="PANTHER" id="PTHR18966">
    <property type="entry name" value="IONOTROPIC GLUTAMATE RECEPTOR"/>
    <property type="match status" value="1"/>
</dbReference>
<evidence type="ECO:0000256" key="1">
    <source>
        <dbReference type="SAM" id="Phobius"/>
    </source>
</evidence>
<reference evidence="2" key="1">
    <citation type="journal article" date="2020" name="Nat. Ecol. Evol.">
        <title>Deeply conserved synteny resolves early events in vertebrate evolution.</title>
        <authorList>
            <person name="Simakov O."/>
            <person name="Marletaz F."/>
            <person name="Yue J.X."/>
            <person name="O'Connell B."/>
            <person name="Jenkins J."/>
            <person name="Brandt A."/>
            <person name="Calef R."/>
            <person name="Tung C.H."/>
            <person name="Huang T.K."/>
            <person name="Schmutz J."/>
            <person name="Satoh N."/>
            <person name="Yu J.K."/>
            <person name="Putnam N.H."/>
            <person name="Green R.E."/>
            <person name="Rokhsar D.S."/>
        </authorList>
    </citation>
    <scope>NUCLEOTIDE SEQUENCE [LARGE SCALE GENOMIC DNA]</scope>
    <source>
        <strain evidence="2">S238N-H82</strain>
    </source>
</reference>
<dbReference type="AlphaFoldDB" id="A0A9J7LMB7"/>
<name>A0A9J7LMB7_BRAFL</name>
<organism evidence="2 3">
    <name type="scientific">Branchiostoma floridae</name>
    <name type="common">Florida lancelet</name>
    <name type="synonym">Amphioxus</name>
    <dbReference type="NCBI Taxonomy" id="7739"/>
    <lineage>
        <taxon>Eukaryota</taxon>
        <taxon>Metazoa</taxon>
        <taxon>Chordata</taxon>
        <taxon>Cephalochordata</taxon>
        <taxon>Leptocardii</taxon>
        <taxon>Amphioxiformes</taxon>
        <taxon>Branchiostomatidae</taxon>
        <taxon>Branchiostoma</taxon>
    </lineage>
</organism>
<dbReference type="KEGG" id="bfo:118422145"/>
<dbReference type="Proteomes" id="UP000001554">
    <property type="component" value="Chromosome 9"/>
</dbReference>
<protein>
    <submittedName>
        <fullName evidence="3">Glutamate receptor ionotropic, kainate 2-like</fullName>
    </submittedName>
</protein>
<dbReference type="RefSeq" id="XP_035685554.1">
    <property type="nucleotide sequence ID" value="XM_035829661.1"/>
</dbReference>
<dbReference type="SUPFAM" id="SSF53850">
    <property type="entry name" value="Periplasmic binding protein-like II"/>
    <property type="match status" value="1"/>
</dbReference>
<dbReference type="OrthoDB" id="5984008at2759"/>
<keyword evidence="1" id="KW-1133">Transmembrane helix</keyword>
<proteinExistence type="predicted"/>
<feature type="transmembrane region" description="Helical" evidence="1">
    <location>
        <begin position="115"/>
        <end position="139"/>
    </location>
</feature>
<evidence type="ECO:0000313" key="2">
    <source>
        <dbReference type="Proteomes" id="UP000001554"/>
    </source>
</evidence>
<keyword evidence="1" id="KW-0472">Membrane</keyword>
<dbReference type="InterPro" id="IPR015683">
    <property type="entry name" value="Ionotropic_Glu_rcpt"/>
</dbReference>
<gene>
    <name evidence="3" type="primary">LOC118422145</name>
</gene>
<dbReference type="GeneID" id="118422145"/>
<keyword evidence="1" id="KW-0812">Transmembrane</keyword>
<keyword evidence="2" id="KW-1185">Reference proteome</keyword>
<accession>A0A9J7LMB7</accession>
<dbReference type="OMA" id="VVICELI"/>
<evidence type="ECO:0000313" key="3">
    <source>
        <dbReference type="RefSeq" id="XP_035685554.1"/>
    </source>
</evidence>
<sequence length="171" mass="19274">MQANEESVIVDDLQEGLDKMRREKYALFSDTTELDYHASRKPCDLQTIGRPFWQTGNGMFLPKNSQYTVEFNRAIVAAKERGVFEELDTKWIKSKECSGTDQTELESSVIGLQDMLGVFVLVYGGMALALVVLIGEFIYTCAQDVKKSDAHNHSSIRVTCPYVVCGRDEVF</sequence>
<dbReference type="Gene3D" id="3.40.190.10">
    <property type="entry name" value="Periplasmic binding protein-like II"/>
    <property type="match status" value="2"/>
</dbReference>